<proteinExistence type="inferred from homology"/>
<dbReference type="AlphaFoldDB" id="A0A0B1TCL3"/>
<feature type="chain" id="PRO_5002082100" evidence="5">
    <location>
        <begin position="27"/>
        <end position="127"/>
    </location>
</feature>
<organism evidence="6 7">
    <name type="scientific">Oesophagostomum dentatum</name>
    <name type="common">Nodular worm</name>
    <dbReference type="NCBI Taxonomy" id="61180"/>
    <lineage>
        <taxon>Eukaryota</taxon>
        <taxon>Metazoa</taxon>
        <taxon>Ecdysozoa</taxon>
        <taxon>Nematoda</taxon>
        <taxon>Chromadorea</taxon>
        <taxon>Rhabditida</taxon>
        <taxon>Rhabditina</taxon>
        <taxon>Rhabditomorpha</taxon>
        <taxon>Strongyloidea</taxon>
        <taxon>Strongylidae</taxon>
        <taxon>Oesophagostomum</taxon>
    </lineage>
</organism>
<dbReference type="GO" id="GO:0009986">
    <property type="term" value="C:cell surface"/>
    <property type="evidence" value="ECO:0007669"/>
    <property type="project" value="InterPro"/>
</dbReference>
<name>A0A0B1TCL3_OESDE</name>
<evidence type="ECO:0000256" key="1">
    <source>
        <dbReference type="ARBA" id="ARBA00004613"/>
    </source>
</evidence>
<accession>A0A0B1TCL3</accession>
<keyword evidence="4 5" id="KW-0732">Signal</keyword>
<gene>
    <name evidence="6" type="ORF">OESDEN_05040</name>
</gene>
<comment type="similarity">
    <text evidence="2">Belongs to the nematode transthyretin-like family.</text>
</comment>
<dbReference type="GO" id="GO:0005576">
    <property type="term" value="C:extracellular region"/>
    <property type="evidence" value="ECO:0007669"/>
    <property type="project" value="UniProtKB-SubCell"/>
</dbReference>
<dbReference type="Proteomes" id="UP000053660">
    <property type="component" value="Unassembled WGS sequence"/>
</dbReference>
<keyword evidence="7" id="KW-1185">Reference proteome</keyword>
<dbReference type="Gene3D" id="2.60.40.3330">
    <property type="match status" value="1"/>
</dbReference>
<dbReference type="Pfam" id="PF01060">
    <property type="entry name" value="TTR-52"/>
    <property type="match status" value="1"/>
</dbReference>
<dbReference type="InterPro" id="IPR038479">
    <property type="entry name" value="Transthyretin-like_sf"/>
</dbReference>
<reference evidence="6 7" key="1">
    <citation type="submission" date="2014-03" db="EMBL/GenBank/DDBJ databases">
        <title>Draft genome of the hookworm Oesophagostomum dentatum.</title>
        <authorList>
            <person name="Mitreva M."/>
        </authorList>
    </citation>
    <scope>NUCLEOTIDE SEQUENCE [LARGE SCALE GENOMIC DNA]</scope>
    <source>
        <strain evidence="6 7">OD-Hann</strain>
    </source>
</reference>
<sequence>MECVGMSAYMLASSSILFAGTLQCQGKPAADQKVQMMIKDKLMKAKVASTVSTDKTGQFKIQGNGDSERKKSAYLWIEHKCDPKERAGCTLTTYIPISKKHEGKEFRAGTRELSKNAHYNSCDDADN</sequence>
<dbReference type="OrthoDB" id="5814004at2759"/>
<evidence type="ECO:0000313" key="7">
    <source>
        <dbReference type="Proteomes" id="UP000053660"/>
    </source>
</evidence>
<dbReference type="InterPro" id="IPR001534">
    <property type="entry name" value="Transthyretin-like"/>
</dbReference>
<evidence type="ECO:0000256" key="5">
    <source>
        <dbReference type="SAM" id="SignalP"/>
    </source>
</evidence>
<feature type="signal peptide" evidence="5">
    <location>
        <begin position="1"/>
        <end position="26"/>
    </location>
</feature>
<evidence type="ECO:0000256" key="3">
    <source>
        <dbReference type="ARBA" id="ARBA00022525"/>
    </source>
</evidence>
<dbReference type="PANTHER" id="PTHR21700">
    <property type="entry name" value="TRANSTHYRETIN-LIKE FAMILY PROTEIN-RELATED"/>
    <property type="match status" value="1"/>
</dbReference>
<evidence type="ECO:0000256" key="4">
    <source>
        <dbReference type="ARBA" id="ARBA00022729"/>
    </source>
</evidence>
<keyword evidence="3" id="KW-0964">Secreted</keyword>
<evidence type="ECO:0000313" key="6">
    <source>
        <dbReference type="EMBL" id="KHJ95019.1"/>
    </source>
</evidence>
<protein>
    <submittedName>
        <fullName evidence="6">Transthyretin-like family protein</fullName>
    </submittedName>
</protein>
<comment type="subcellular location">
    <subcellularLocation>
        <location evidence="1">Secreted</location>
    </subcellularLocation>
</comment>
<evidence type="ECO:0000256" key="2">
    <source>
        <dbReference type="ARBA" id="ARBA00010112"/>
    </source>
</evidence>
<dbReference type="EMBL" id="KN550110">
    <property type="protein sequence ID" value="KHJ95019.1"/>
    <property type="molecule type" value="Genomic_DNA"/>
</dbReference>